<dbReference type="InterPro" id="IPR013783">
    <property type="entry name" value="Ig-like_fold"/>
</dbReference>
<reference evidence="2" key="1">
    <citation type="submission" date="2020-08" db="EMBL/GenBank/DDBJ databases">
        <title>Multicomponent nature underlies the extraordinary mechanical properties of spider dragline silk.</title>
        <authorList>
            <person name="Kono N."/>
            <person name="Nakamura H."/>
            <person name="Mori M."/>
            <person name="Yoshida Y."/>
            <person name="Ohtoshi R."/>
            <person name="Malay A.D."/>
            <person name="Moran D.A.P."/>
            <person name="Tomita M."/>
            <person name="Numata K."/>
            <person name="Arakawa K."/>
        </authorList>
    </citation>
    <scope>NUCLEOTIDE SEQUENCE</scope>
</reference>
<feature type="domain" description="Ig-like" evidence="1">
    <location>
        <begin position="163"/>
        <end position="260"/>
    </location>
</feature>
<gene>
    <name evidence="2" type="primary">X975_25449</name>
    <name evidence="2" type="ORF">NPIL_671411</name>
</gene>
<evidence type="ECO:0000313" key="2">
    <source>
        <dbReference type="EMBL" id="GFU13675.1"/>
    </source>
</evidence>
<dbReference type="EMBL" id="BMAW01079039">
    <property type="protein sequence ID" value="GFU13675.1"/>
    <property type="molecule type" value="Genomic_DNA"/>
</dbReference>
<feature type="domain" description="Ig-like" evidence="1">
    <location>
        <begin position="50"/>
        <end position="156"/>
    </location>
</feature>
<dbReference type="SUPFAM" id="SSF48726">
    <property type="entry name" value="Immunoglobulin"/>
    <property type="match status" value="2"/>
</dbReference>
<dbReference type="AlphaFoldDB" id="A0A8X6QDW9"/>
<dbReference type="InterPro" id="IPR036179">
    <property type="entry name" value="Ig-like_dom_sf"/>
</dbReference>
<name>A0A8X6QDW9_NEPPI</name>
<dbReference type="Gene3D" id="2.60.40.10">
    <property type="entry name" value="Immunoglobulins"/>
    <property type="match status" value="2"/>
</dbReference>
<comment type="caution">
    <text evidence="2">The sequence shown here is derived from an EMBL/GenBank/DDBJ whole genome shotgun (WGS) entry which is preliminary data.</text>
</comment>
<organism evidence="2 3">
    <name type="scientific">Nephila pilipes</name>
    <name type="common">Giant wood spider</name>
    <name type="synonym">Nephila maculata</name>
    <dbReference type="NCBI Taxonomy" id="299642"/>
    <lineage>
        <taxon>Eukaryota</taxon>
        <taxon>Metazoa</taxon>
        <taxon>Ecdysozoa</taxon>
        <taxon>Arthropoda</taxon>
        <taxon>Chelicerata</taxon>
        <taxon>Arachnida</taxon>
        <taxon>Araneae</taxon>
        <taxon>Araneomorphae</taxon>
        <taxon>Entelegynae</taxon>
        <taxon>Araneoidea</taxon>
        <taxon>Nephilidae</taxon>
        <taxon>Nephila</taxon>
    </lineage>
</organism>
<dbReference type="InterPro" id="IPR003599">
    <property type="entry name" value="Ig_sub"/>
</dbReference>
<dbReference type="PROSITE" id="PS50835">
    <property type="entry name" value="IG_LIKE"/>
    <property type="match status" value="2"/>
</dbReference>
<protein>
    <submittedName>
        <fullName evidence="2">Hemicentin-2</fullName>
    </submittedName>
</protein>
<evidence type="ECO:0000259" key="1">
    <source>
        <dbReference type="PROSITE" id="PS50835"/>
    </source>
</evidence>
<dbReference type="InterPro" id="IPR013106">
    <property type="entry name" value="Ig_V-set"/>
</dbReference>
<dbReference type="InterPro" id="IPR007110">
    <property type="entry name" value="Ig-like_dom"/>
</dbReference>
<keyword evidence="3" id="KW-1185">Reference proteome</keyword>
<dbReference type="PANTHER" id="PTHR23278:SF19">
    <property type="entry name" value="OBSCURIN"/>
    <property type="match status" value="1"/>
</dbReference>
<dbReference type="Proteomes" id="UP000887013">
    <property type="component" value="Unassembled WGS sequence"/>
</dbReference>
<dbReference type="Pfam" id="PF07686">
    <property type="entry name" value="V-set"/>
    <property type="match status" value="1"/>
</dbReference>
<accession>A0A8X6QDW9</accession>
<sequence>MFVSAEKLGCCPDSRIAGRVLRGCFVIGHRLAERSCSIGCPGLVVKWALPETFVEALVDGSAKMPCNVLQRKDDGVEFIFWYKNDGVTALYTLDARERRLANATHMRNETYSDRVHFHVTGDVPYLQMDYLKEEDTGSYFCRVDYQWSATELKRVNLVVVVPPKHLVIRDDLGQDIRDIAGPYKEKSDVSLFCEAQKGFPAPNVTWWRDNKLWDNTFKKVSNNVINEMRLSQLSRSELFATFHCKAQNTKLSPPITRTIVLDLYRKH</sequence>
<dbReference type="SMART" id="SM00409">
    <property type="entry name" value="IG"/>
    <property type="match status" value="2"/>
</dbReference>
<dbReference type="OrthoDB" id="6431884at2759"/>
<dbReference type="PANTHER" id="PTHR23278">
    <property type="entry name" value="SIDESTEP PROTEIN"/>
    <property type="match status" value="1"/>
</dbReference>
<proteinExistence type="predicted"/>
<evidence type="ECO:0000313" key="3">
    <source>
        <dbReference type="Proteomes" id="UP000887013"/>
    </source>
</evidence>